<feature type="chain" id="PRO_5043140916" evidence="1">
    <location>
        <begin position="19"/>
        <end position="40"/>
    </location>
</feature>
<sequence>MIILVLIIPMLMNPYSLWMLDVNGCRIYRKKKQLWRITGK</sequence>
<dbReference type="EMBL" id="UZAK01040467">
    <property type="protein sequence ID" value="VDP64636.1"/>
    <property type="molecule type" value="Genomic_DNA"/>
</dbReference>
<organism evidence="4">
    <name type="scientific">Schistosoma curassoni</name>
    <dbReference type="NCBI Taxonomy" id="6186"/>
    <lineage>
        <taxon>Eukaryota</taxon>
        <taxon>Metazoa</taxon>
        <taxon>Spiralia</taxon>
        <taxon>Lophotrochozoa</taxon>
        <taxon>Platyhelminthes</taxon>
        <taxon>Trematoda</taxon>
        <taxon>Digenea</taxon>
        <taxon>Strigeidida</taxon>
        <taxon>Schistosomatoidea</taxon>
        <taxon>Schistosomatidae</taxon>
        <taxon>Schistosoma</taxon>
    </lineage>
</organism>
<protein>
    <submittedName>
        <fullName evidence="4">G_PROTEIN_RECEP_F1_2 domain-containing protein</fullName>
    </submittedName>
</protein>
<dbReference type="Proteomes" id="UP000279833">
    <property type="component" value="Unassembled WGS sequence"/>
</dbReference>
<feature type="signal peptide" evidence="1">
    <location>
        <begin position="1"/>
        <end position="18"/>
    </location>
</feature>
<dbReference type="WBParaSite" id="SCUD_0001797901-mRNA-1">
    <property type="protein sequence ID" value="SCUD_0001797901-mRNA-1"/>
    <property type="gene ID" value="SCUD_0001797901"/>
</dbReference>
<dbReference type="AlphaFoldDB" id="A0A183KSD9"/>
<name>A0A183KSD9_9TREM</name>
<keyword evidence="1" id="KW-0732">Signal</keyword>
<evidence type="ECO:0000256" key="1">
    <source>
        <dbReference type="SAM" id="SignalP"/>
    </source>
</evidence>
<evidence type="ECO:0000313" key="4">
    <source>
        <dbReference type="WBParaSite" id="SCUD_0001797901-mRNA-1"/>
    </source>
</evidence>
<proteinExistence type="predicted"/>
<reference evidence="4" key="1">
    <citation type="submission" date="2016-06" db="UniProtKB">
        <authorList>
            <consortium name="WormBaseParasite"/>
        </authorList>
    </citation>
    <scope>IDENTIFICATION</scope>
</reference>
<keyword evidence="3" id="KW-1185">Reference proteome</keyword>
<evidence type="ECO:0000313" key="2">
    <source>
        <dbReference type="EMBL" id="VDP64636.1"/>
    </source>
</evidence>
<reference evidence="2 3" key="2">
    <citation type="submission" date="2018-11" db="EMBL/GenBank/DDBJ databases">
        <authorList>
            <consortium name="Pathogen Informatics"/>
        </authorList>
    </citation>
    <scope>NUCLEOTIDE SEQUENCE [LARGE SCALE GENOMIC DNA]</scope>
    <source>
        <strain evidence="2">Dakar</strain>
        <strain evidence="3">Dakar, Senegal</strain>
    </source>
</reference>
<gene>
    <name evidence="2" type="ORF">SCUD_LOCUS17976</name>
</gene>
<accession>A0A183KSD9</accession>
<evidence type="ECO:0000313" key="3">
    <source>
        <dbReference type="Proteomes" id="UP000279833"/>
    </source>
</evidence>